<dbReference type="PROSITE" id="PS50977">
    <property type="entry name" value="HTH_TETR_2"/>
    <property type="match status" value="1"/>
</dbReference>
<dbReference type="Gene3D" id="1.10.10.60">
    <property type="entry name" value="Homeodomain-like"/>
    <property type="match status" value="1"/>
</dbReference>
<dbReference type="Pfam" id="PF02909">
    <property type="entry name" value="TetR_C_1"/>
    <property type="match status" value="1"/>
</dbReference>
<dbReference type="InterPro" id="IPR004111">
    <property type="entry name" value="Repressor_TetR_C"/>
</dbReference>
<evidence type="ECO:0000256" key="4">
    <source>
        <dbReference type="ARBA" id="ARBA00023163"/>
    </source>
</evidence>
<gene>
    <name evidence="7" type="ORF">SAMN04489713_12395</name>
</gene>
<dbReference type="InterPro" id="IPR009057">
    <property type="entry name" value="Homeodomain-like_sf"/>
</dbReference>
<dbReference type="GO" id="GO:0003700">
    <property type="term" value="F:DNA-binding transcription factor activity"/>
    <property type="evidence" value="ECO:0007669"/>
    <property type="project" value="TreeGrafter"/>
</dbReference>
<dbReference type="GO" id="GO:0000976">
    <property type="term" value="F:transcription cis-regulatory region binding"/>
    <property type="evidence" value="ECO:0007669"/>
    <property type="project" value="TreeGrafter"/>
</dbReference>
<keyword evidence="8" id="KW-1185">Reference proteome</keyword>
<dbReference type="InterPro" id="IPR003012">
    <property type="entry name" value="Tet_transcr_reg_TetR"/>
</dbReference>
<feature type="domain" description="HTH tetR-type" evidence="6">
    <location>
        <begin position="24"/>
        <end position="84"/>
    </location>
</feature>
<dbReference type="EMBL" id="FOVH01000023">
    <property type="protein sequence ID" value="SFQ17489.1"/>
    <property type="molecule type" value="Genomic_DNA"/>
</dbReference>
<sequence>MYYPGSVNESVWLREGRPRREAPPLTRERIVAEAVALLDEEGAGRLTMRRLAERLNTGSTTLYWHVETKDDVVELALDAVFGDVPVPAPGPDWRADVVALMSGWRRAMLGHPWSAAVLGGRPLLGPNVLARTDFLYARLAGLGLSGARLATAAYSVANYVIGSALMEVGARGQDAGGEQGAAEYLARNRELYPSLAEHGHLNDDGWDAAFTEGLNCLLDGLGRLSSR</sequence>
<feature type="DNA-binding region" description="H-T-H motif" evidence="5">
    <location>
        <begin position="47"/>
        <end position="66"/>
    </location>
</feature>
<proteinExistence type="predicted"/>
<organism evidence="7 8">
    <name type="scientific">Actinomadura madurae</name>
    <dbReference type="NCBI Taxonomy" id="1993"/>
    <lineage>
        <taxon>Bacteria</taxon>
        <taxon>Bacillati</taxon>
        <taxon>Actinomycetota</taxon>
        <taxon>Actinomycetes</taxon>
        <taxon>Streptosporangiales</taxon>
        <taxon>Thermomonosporaceae</taxon>
        <taxon>Actinomadura</taxon>
    </lineage>
</organism>
<evidence type="ECO:0000256" key="5">
    <source>
        <dbReference type="PROSITE-ProRule" id="PRU00335"/>
    </source>
</evidence>
<evidence type="ECO:0000313" key="7">
    <source>
        <dbReference type="EMBL" id="SFQ17489.1"/>
    </source>
</evidence>
<dbReference type="PRINTS" id="PR00400">
    <property type="entry name" value="TETREPRESSOR"/>
</dbReference>
<dbReference type="STRING" id="1993.SAMN04489713_12395"/>
<reference evidence="7 8" key="1">
    <citation type="submission" date="2016-10" db="EMBL/GenBank/DDBJ databases">
        <authorList>
            <person name="de Groot N.N."/>
        </authorList>
    </citation>
    <scope>NUCLEOTIDE SEQUENCE [LARGE SCALE GENOMIC DNA]</scope>
    <source>
        <strain evidence="7 8">DSM 43067</strain>
    </source>
</reference>
<evidence type="ECO:0000256" key="1">
    <source>
        <dbReference type="ARBA" id="ARBA00022491"/>
    </source>
</evidence>
<dbReference type="InterPro" id="IPR050109">
    <property type="entry name" value="HTH-type_TetR-like_transc_reg"/>
</dbReference>
<dbReference type="GO" id="GO:0045892">
    <property type="term" value="P:negative regulation of DNA-templated transcription"/>
    <property type="evidence" value="ECO:0007669"/>
    <property type="project" value="InterPro"/>
</dbReference>
<dbReference type="GO" id="GO:0046677">
    <property type="term" value="P:response to antibiotic"/>
    <property type="evidence" value="ECO:0007669"/>
    <property type="project" value="InterPro"/>
</dbReference>
<dbReference type="SUPFAM" id="SSF46689">
    <property type="entry name" value="Homeodomain-like"/>
    <property type="match status" value="1"/>
</dbReference>
<dbReference type="InParanoid" id="A0A1I5WCL9"/>
<dbReference type="SUPFAM" id="SSF48498">
    <property type="entry name" value="Tetracyclin repressor-like, C-terminal domain"/>
    <property type="match status" value="1"/>
</dbReference>
<evidence type="ECO:0000256" key="3">
    <source>
        <dbReference type="ARBA" id="ARBA00023125"/>
    </source>
</evidence>
<dbReference type="Pfam" id="PF00440">
    <property type="entry name" value="TetR_N"/>
    <property type="match status" value="1"/>
</dbReference>
<name>A0A1I5WCL9_9ACTN</name>
<evidence type="ECO:0000256" key="2">
    <source>
        <dbReference type="ARBA" id="ARBA00023015"/>
    </source>
</evidence>
<accession>A0A1I5WCL9</accession>
<keyword evidence="2" id="KW-0805">Transcription regulation</keyword>
<dbReference type="AlphaFoldDB" id="A0A1I5WCL9"/>
<dbReference type="InterPro" id="IPR001647">
    <property type="entry name" value="HTH_TetR"/>
</dbReference>
<dbReference type="InterPro" id="IPR036271">
    <property type="entry name" value="Tet_transcr_reg_TetR-rel_C_sf"/>
</dbReference>
<dbReference type="PANTHER" id="PTHR30055">
    <property type="entry name" value="HTH-TYPE TRANSCRIPTIONAL REGULATOR RUTR"/>
    <property type="match status" value="1"/>
</dbReference>
<evidence type="ECO:0000259" key="6">
    <source>
        <dbReference type="PROSITE" id="PS50977"/>
    </source>
</evidence>
<dbReference type="PANTHER" id="PTHR30055:SF151">
    <property type="entry name" value="TRANSCRIPTIONAL REGULATORY PROTEIN"/>
    <property type="match status" value="1"/>
</dbReference>
<keyword evidence="1" id="KW-0678">Repressor</keyword>
<protein>
    <submittedName>
        <fullName evidence="7">DNA-binding transcriptional regulator, AcrR family</fullName>
    </submittedName>
</protein>
<dbReference type="Gene3D" id="1.10.357.10">
    <property type="entry name" value="Tetracycline Repressor, domain 2"/>
    <property type="match status" value="1"/>
</dbReference>
<keyword evidence="3 5" id="KW-0238">DNA-binding</keyword>
<evidence type="ECO:0000313" key="8">
    <source>
        <dbReference type="Proteomes" id="UP000183413"/>
    </source>
</evidence>
<dbReference type="eggNOG" id="COG1309">
    <property type="taxonomic scope" value="Bacteria"/>
</dbReference>
<keyword evidence="4" id="KW-0804">Transcription</keyword>
<dbReference type="Proteomes" id="UP000183413">
    <property type="component" value="Unassembled WGS sequence"/>
</dbReference>